<gene>
    <name evidence="1" type="ORF">SVUK_LOCUS2117</name>
</gene>
<keyword evidence="2" id="KW-1185">Reference proteome</keyword>
<dbReference type="EMBL" id="UYYB01004641">
    <property type="protein sequence ID" value="VDM67119.1"/>
    <property type="molecule type" value="Genomic_DNA"/>
</dbReference>
<evidence type="ECO:0000313" key="2">
    <source>
        <dbReference type="Proteomes" id="UP000270094"/>
    </source>
</evidence>
<sequence length="238" mass="25473">MAPPASSWRGGDSGCRTANYSRAKSGHARHPHPLLIQSLGGCSGESLASPDCTGRHGFSERTRQPLAIEIVSCSAPTKSLPTPIFTPFSKLQGASTITLSYVGDVGSVDPSVVHLVEAHEISSPRLAILDSVVYTEPSLSSTAILRGFSASYEDLEEVIRKEKSSCKFAVELNKRRKAAWAAFGPLKEDSPTDGSSAPSPPVRFNRSICALLAAKTWPKTWATSKALPATHRALERVF</sequence>
<organism evidence="1 2">
    <name type="scientific">Strongylus vulgaris</name>
    <name type="common">Blood worm</name>
    <dbReference type="NCBI Taxonomy" id="40348"/>
    <lineage>
        <taxon>Eukaryota</taxon>
        <taxon>Metazoa</taxon>
        <taxon>Ecdysozoa</taxon>
        <taxon>Nematoda</taxon>
        <taxon>Chromadorea</taxon>
        <taxon>Rhabditida</taxon>
        <taxon>Rhabditina</taxon>
        <taxon>Rhabditomorpha</taxon>
        <taxon>Strongyloidea</taxon>
        <taxon>Strongylidae</taxon>
        <taxon>Strongylus</taxon>
    </lineage>
</organism>
<reference evidence="1 2" key="1">
    <citation type="submission" date="2018-11" db="EMBL/GenBank/DDBJ databases">
        <authorList>
            <consortium name="Pathogen Informatics"/>
        </authorList>
    </citation>
    <scope>NUCLEOTIDE SEQUENCE [LARGE SCALE GENOMIC DNA]</scope>
</reference>
<proteinExistence type="predicted"/>
<dbReference type="AlphaFoldDB" id="A0A3P7IJR6"/>
<dbReference type="Proteomes" id="UP000270094">
    <property type="component" value="Unassembled WGS sequence"/>
</dbReference>
<accession>A0A3P7IJR6</accession>
<name>A0A3P7IJR6_STRVU</name>
<protein>
    <submittedName>
        <fullName evidence="1">Uncharacterized protein</fullName>
    </submittedName>
</protein>
<evidence type="ECO:0000313" key="1">
    <source>
        <dbReference type="EMBL" id="VDM67119.1"/>
    </source>
</evidence>